<reference evidence="2" key="1">
    <citation type="journal article" date="2019" name="Int. J. Syst. Evol. Microbiol.">
        <title>The Global Catalogue of Microorganisms (GCM) 10K type strain sequencing project: providing services to taxonomists for standard genome sequencing and annotation.</title>
        <authorList>
            <consortium name="The Broad Institute Genomics Platform"/>
            <consortium name="The Broad Institute Genome Sequencing Center for Infectious Disease"/>
            <person name="Wu L."/>
            <person name="Ma J."/>
        </authorList>
    </citation>
    <scope>NUCLEOTIDE SEQUENCE [LARGE SCALE GENOMIC DNA]</scope>
    <source>
        <strain evidence="2">JCM 30331</strain>
    </source>
</reference>
<evidence type="ECO:0000313" key="1">
    <source>
        <dbReference type="EMBL" id="GGK24436.1"/>
    </source>
</evidence>
<name>A0ABQ2EWM1_9DEIO</name>
<organism evidence="1 2">
    <name type="scientific">Deinococcus malanensis</name>
    <dbReference type="NCBI Taxonomy" id="1706855"/>
    <lineage>
        <taxon>Bacteria</taxon>
        <taxon>Thermotogati</taxon>
        <taxon>Deinococcota</taxon>
        <taxon>Deinococci</taxon>
        <taxon>Deinococcales</taxon>
        <taxon>Deinococcaceae</taxon>
        <taxon>Deinococcus</taxon>
    </lineage>
</organism>
<sequence length="75" mass="8711">MKGELVAEDILRKEEQAIGEFTVLAPPEVRFVPVLKSEALRTCRQDMEGRFKRVEPITPAQKGRQRITEDWWGWG</sequence>
<keyword evidence="2" id="KW-1185">Reference proteome</keyword>
<comment type="caution">
    <text evidence="1">The sequence shown here is derived from an EMBL/GenBank/DDBJ whole genome shotgun (WGS) entry which is preliminary data.</text>
</comment>
<dbReference type="Proteomes" id="UP000647587">
    <property type="component" value="Unassembled WGS sequence"/>
</dbReference>
<protein>
    <submittedName>
        <fullName evidence="1">Uncharacterized protein</fullName>
    </submittedName>
</protein>
<gene>
    <name evidence="1" type="ORF">GCM10008955_17530</name>
</gene>
<dbReference type="EMBL" id="BMPP01000006">
    <property type="protein sequence ID" value="GGK24436.1"/>
    <property type="molecule type" value="Genomic_DNA"/>
</dbReference>
<evidence type="ECO:0000313" key="2">
    <source>
        <dbReference type="Proteomes" id="UP000647587"/>
    </source>
</evidence>
<proteinExistence type="predicted"/>
<dbReference type="RefSeq" id="WP_386837229.1">
    <property type="nucleotide sequence ID" value="NZ_JBHUEV010000001.1"/>
</dbReference>
<accession>A0ABQ2EWM1</accession>